<feature type="region of interest" description="Disordered" evidence="1">
    <location>
        <begin position="1508"/>
        <end position="1582"/>
    </location>
</feature>
<feature type="compositionally biased region" description="Basic and acidic residues" evidence="1">
    <location>
        <begin position="907"/>
        <end position="919"/>
    </location>
</feature>
<keyword evidence="4" id="KW-1185">Reference proteome</keyword>
<dbReference type="InParanoid" id="A0A0G4ESK3"/>
<dbReference type="PANTHER" id="PTHR13361">
    <property type="entry name" value="WW DOMAIN-BINDING PROTEIN 11"/>
    <property type="match status" value="1"/>
</dbReference>
<feature type="compositionally biased region" description="Basic and acidic residues" evidence="1">
    <location>
        <begin position="1541"/>
        <end position="1562"/>
    </location>
</feature>
<feature type="compositionally biased region" description="Polar residues" evidence="1">
    <location>
        <begin position="956"/>
        <end position="976"/>
    </location>
</feature>
<feature type="compositionally biased region" description="Basic and acidic residues" evidence="1">
    <location>
        <begin position="879"/>
        <end position="899"/>
    </location>
</feature>
<feature type="compositionally biased region" description="Polar residues" evidence="1">
    <location>
        <begin position="865"/>
        <end position="874"/>
    </location>
</feature>
<proteinExistence type="predicted"/>
<organism evidence="3 4">
    <name type="scientific">Vitrella brassicaformis (strain CCMP3155)</name>
    <dbReference type="NCBI Taxonomy" id="1169540"/>
    <lineage>
        <taxon>Eukaryota</taxon>
        <taxon>Sar</taxon>
        <taxon>Alveolata</taxon>
        <taxon>Colpodellida</taxon>
        <taxon>Vitrellaceae</taxon>
        <taxon>Vitrella</taxon>
    </lineage>
</organism>
<feature type="compositionally biased region" description="Pro residues" evidence="1">
    <location>
        <begin position="1031"/>
        <end position="1045"/>
    </location>
</feature>
<name>A0A0G4ESK3_VITBC</name>
<dbReference type="PANTHER" id="PTHR13361:SF1">
    <property type="entry name" value="WW DOMAIN-BINDING PROTEIN 11"/>
    <property type="match status" value="1"/>
</dbReference>
<feature type="compositionally biased region" description="Low complexity" evidence="1">
    <location>
        <begin position="1010"/>
        <end position="1019"/>
    </location>
</feature>
<feature type="region of interest" description="Disordered" evidence="1">
    <location>
        <begin position="113"/>
        <end position="132"/>
    </location>
</feature>
<dbReference type="Proteomes" id="UP000041254">
    <property type="component" value="Unassembled WGS sequence"/>
</dbReference>
<feature type="compositionally biased region" description="Basic and acidic residues" evidence="1">
    <location>
        <begin position="991"/>
        <end position="1006"/>
    </location>
</feature>
<protein>
    <submittedName>
        <fullName evidence="3">Uncharacterized protein</fullName>
    </submittedName>
</protein>
<reference evidence="3 4" key="1">
    <citation type="submission" date="2014-11" db="EMBL/GenBank/DDBJ databases">
        <authorList>
            <person name="Zhu J."/>
            <person name="Qi W."/>
            <person name="Song R."/>
        </authorList>
    </citation>
    <scope>NUCLEOTIDE SEQUENCE [LARGE SCALE GENOMIC DNA]</scope>
</reference>
<evidence type="ECO:0000256" key="1">
    <source>
        <dbReference type="SAM" id="MobiDB-lite"/>
    </source>
</evidence>
<feature type="compositionally biased region" description="Pro residues" evidence="1">
    <location>
        <begin position="239"/>
        <end position="249"/>
    </location>
</feature>
<feature type="signal peptide" evidence="2">
    <location>
        <begin position="1"/>
        <end position="17"/>
    </location>
</feature>
<feature type="compositionally biased region" description="Low complexity" evidence="1">
    <location>
        <begin position="1169"/>
        <end position="1183"/>
    </location>
</feature>
<dbReference type="VEuPathDB" id="CryptoDB:Vbra_20815"/>
<feature type="region of interest" description="Disordered" evidence="1">
    <location>
        <begin position="1064"/>
        <end position="1228"/>
    </location>
</feature>
<feature type="region of interest" description="Disordered" evidence="1">
    <location>
        <begin position="237"/>
        <end position="290"/>
    </location>
</feature>
<feature type="compositionally biased region" description="Basic and acidic residues" evidence="1">
    <location>
        <begin position="258"/>
        <end position="273"/>
    </location>
</feature>
<gene>
    <name evidence="3" type="ORF">Vbra_20815</name>
</gene>
<evidence type="ECO:0000256" key="2">
    <source>
        <dbReference type="SAM" id="SignalP"/>
    </source>
</evidence>
<feature type="compositionally biased region" description="Low complexity" evidence="1">
    <location>
        <begin position="427"/>
        <end position="449"/>
    </location>
</feature>
<feature type="chain" id="PRO_5005187555" evidence="2">
    <location>
        <begin position="18"/>
        <end position="1582"/>
    </location>
</feature>
<sequence length="1582" mass="171114">MWLLAALVLWCVAPVLSLAAVDIHVHVDLGRDDLSISPSVKADVLRAVGEQLDKALATDGSGMVANQVEHDGMRVEVRVTDSQQTSSSQSDNEQDRVDLLKCSLPSLSGTSFVWSSKRDPTSSGPPAARGETSVQLGDGAGPWFDLSHTLQAADDMRRSFYGHGQLVHHESDASTLDYDTVRPCPEDDADGCLFTQQNFQLRFPSGSVLYISTAASANRPPLPHDEPLKQANTQMMPELPAPAPVPAPAAAPARRLSRREDPHPLADNSESKAHNFNFGGGGGADMPDGTQLNFGGGGGLTTVVDESQQPGAMGWHKRSSNRFSSFKFGGGGGAVLPDGTVLNFGGGGGLHVGNARLSRFSAIIEDVERALSASIDWSKMKVDYAALASGDEASGTGDFNFGGGGGAEIPDGTVLNFGGGGGLSTNAETQTVEGQQQQQQQQEATMAEQLSSEPEGGCSKVHVILPMKGVCAQMCLTDSVLGYMHLPSKTGVSFGSCADVDYSHRVATLTGDLKPAIPTLKITLFEQTGEDRRNEQERMQYARQYAHGGEYNRNGNGNGYYGGNGASENYNGRVEGPLQRASGDFANRIRAASNGLDVLAAWDGFLKQADQITQLSIAPTDSSHCVDLCAIAGQECVWGCMDPLVRDLTHHILVESKCTDLSFPRKRVDVTHVGPLSGLFHPVAMAVYQKEEDDSSSSQDEQQWSAYKQSVERFMEDGQSAPSWEAFQKPLQTFMLEASRAWPPSEALDSYADPKQCIVVHRIMGSECLETCLPESLIVLFERGTCKDAGYDQLQVVDALMTTYKGTAYTQKFFIYTKEKQQHQEHPLYSRALKSSSSDKADSHFVIPPKKVADELKRVNEINDTKTPSFSNDSGEFPSFEHYDPVHPSHKADTDADTHKKGKKSKAKEDDKDEKDKKTKQPSYGWEKFLPKGYAKAAKRSYAPTTPSPQQQQQQLAATRTGTHTHSQPQPGSNPMKSPDWIKFVPQAYRKRAEDTFKLEKKEEASRTSQGQHSQQQDQTKAKEAAAKEAPLPPPPPPPPCPQCPQCPPPPPCQCHCTCPECPHPQPHAHAHAHEPEQPKTEAPTTHKKAEAAAAAAKPTSKPRKKKEGEGEGEKEPEKEAGKVPLPPAPLPLVPEHVPIPPPAAPSPPPPPPPPPPPAAASHHKKSHATTTTTTTTTTTKAPGPSFDDEFVKEEAEFSSSHNGDNGKGSDKAHHPSVVLVEDSGKKHGDYKKFQKRNIPIKGVPGWQKFVPPNYRKAAKATRHADGWPPESETLVRAEDRDAFGTTESFDWKKYMGGGSGGMGPAASGGGEMGGQQQGRSFYDWSKYAADPRATKASVQPTSLLGVSGGDWQHFVPSQTPSGGKMSKMDETTSPAANVQRQGGQYFDWQSFTDWMDTNSSGWQGAFVNNNEMYCKFVTCPKDRPHCVFGNCRAQPLTPDDAVNFKCRWVSCPPDAVCVDGNCVNATQVNRTEAEAARLGSSKFDWQGFLGGKGGSAPDIDWKKLQEEDHKAATASAKAADEPPVPTPEEISAALRSAIYRAEKTADGHKRRDASDPMDFVRKSAPSGARDVGPDKYEIRPL</sequence>
<evidence type="ECO:0000313" key="4">
    <source>
        <dbReference type="Proteomes" id="UP000041254"/>
    </source>
</evidence>
<dbReference type="SUPFAM" id="SSF101447">
    <property type="entry name" value="Formin homology 2 domain (FH2 domain)"/>
    <property type="match status" value="1"/>
</dbReference>
<feature type="compositionally biased region" description="Basic and acidic residues" evidence="1">
    <location>
        <begin position="1572"/>
        <end position="1582"/>
    </location>
</feature>
<dbReference type="GO" id="GO:0005681">
    <property type="term" value="C:spliceosomal complex"/>
    <property type="evidence" value="ECO:0007669"/>
    <property type="project" value="TreeGrafter"/>
</dbReference>
<keyword evidence="2" id="KW-0732">Signal</keyword>
<feature type="compositionally biased region" description="Basic and acidic residues" evidence="1">
    <location>
        <begin position="1107"/>
        <end position="1122"/>
    </location>
</feature>
<feature type="region of interest" description="Disordered" evidence="1">
    <location>
        <begin position="425"/>
        <end position="453"/>
    </location>
</feature>
<accession>A0A0G4ESK3</accession>
<feature type="region of interest" description="Disordered" evidence="1">
    <location>
        <begin position="857"/>
        <end position="1045"/>
    </location>
</feature>
<dbReference type="EMBL" id="CDMY01000306">
    <property type="protein sequence ID" value="CEM01611.1"/>
    <property type="molecule type" value="Genomic_DNA"/>
</dbReference>
<evidence type="ECO:0000313" key="3">
    <source>
        <dbReference type="EMBL" id="CEM01611.1"/>
    </source>
</evidence>
<feature type="region of interest" description="Disordered" evidence="1">
    <location>
        <begin position="1350"/>
        <end position="1371"/>
    </location>
</feature>
<feature type="compositionally biased region" description="Pro residues" evidence="1">
    <location>
        <begin position="1125"/>
        <end position="1159"/>
    </location>
</feature>